<dbReference type="Pfam" id="PF01118">
    <property type="entry name" value="Semialdhyde_dh"/>
    <property type="match status" value="1"/>
</dbReference>
<keyword evidence="17" id="KW-1185">Reference proteome</keyword>
<gene>
    <name evidence="16" type="ORF">JKP88DRAFT_278394</name>
</gene>
<dbReference type="OrthoDB" id="1894490at2759"/>
<feature type="domain" description="Semialdehyde dehydrogenase NAD-binding" evidence="15">
    <location>
        <begin position="11"/>
        <end position="127"/>
    </location>
</feature>
<dbReference type="CDD" id="cd18131">
    <property type="entry name" value="ASADH_C_bac_euk_like"/>
    <property type="match status" value="1"/>
</dbReference>
<keyword evidence="12" id="KW-0486">Methionine biosynthesis</keyword>
<dbReference type="HAMAP" id="MF_02121">
    <property type="entry name" value="ASADH"/>
    <property type="match status" value="1"/>
</dbReference>
<keyword evidence="9" id="KW-0220">Diaminopimelate biosynthesis</keyword>
<evidence type="ECO:0000256" key="13">
    <source>
        <dbReference type="ARBA" id="ARBA00047891"/>
    </source>
</evidence>
<sequence length="344" mass="36994">MATAAVADGYTVGVVGATGAVGEEIVSVLSRRGFPVKQLKLFSSARSAGKVKNTPLGDITIQEFSVPEARSCDYVFLAVDGDFAKEYAPQITQDNGPVVIDNSSAWRMDPDVPLVVPEINIAAAKGKKLIANPNCTTSIALMALYPLHKEFGVKKCIVSTYQAASGAGAPGMQELLDETKKYVTTGELPSNKVFAHPLPLNVIPHIDKFQDNMYTKEEMKVTWESRKIMGLPDLRVSCTSVRIPTLRAHSESITIETEKPVSADRAREVLRAAPGVKVVDDPLNNQYPMPLTATGAFDVEVGRIRANDVFGDCGLDFFVCGDQLLRGAALNAVLIAEALVKQTA</sequence>
<dbReference type="EMBL" id="JAFCMP010000279">
    <property type="protein sequence ID" value="KAG5181917.1"/>
    <property type="molecule type" value="Genomic_DNA"/>
</dbReference>
<evidence type="ECO:0000256" key="4">
    <source>
        <dbReference type="ARBA" id="ARBA00011738"/>
    </source>
</evidence>
<dbReference type="GO" id="GO:0050661">
    <property type="term" value="F:NADP binding"/>
    <property type="evidence" value="ECO:0007669"/>
    <property type="project" value="InterPro"/>
</dbReference>
<comment type="subunit">
    <text evidence="4">Homodimer.</text>
</comment>
<dbReference type="UniPathway" id="UPA00034">
    <property type="reaction ID" value="UER00016"/>
</dbReference>
<comment type="pathway">
    <text evidence="1">Amino-acid biosynthesis; L-methionine biosynthesis via de novo pathway; L-homoserine from L-aspartate: step 2/3.</text>
</comment>
<reference evidence="16" key="1">
    <citation type="submission" date="2021-02" db="EMBL/GenBank/DDBJ databases">
        <title>First Annotated Genome of the Yellow-green Alga Tribonema minus.</title>
        <authorList>
            <person name="Mahan K.M."/>
        </authorList>
    </citation>
    <scope>NUCLEOTIDE SEQUENCE</scope>
    <source>
        <strain evidence="16">UTEX B ZZ1240</strain>
    </source>
</reference>
<dbReference type="Gene3D" id="3.40.50.720">
    <property type="entry name" value="NAD(P)-binding Rossmann-like Domain"/>
    <property type="match status" value="1"/>
</dbReference>
<dbReference type="InterPro" id="IPR036291">
    <property type="entry name" value="NAD(P)-bd_dom_sf"/>
</dbReference>
<dbReference type="SMART" id="SM00859">
    <property type="entry name" value="Semialdhyde_dh"/>
    <property type="match status" value="1"/>
</dbReference>
<dbReference type="AlphaFoldDB" id="A0A836CDN9"/>
<keyword evidence="11" id="KW-0457">Lysine biosynthesis</keyword>
<dbReference type="SUPFAM" id="SSF51735">
    <property type="entry name" value="NAD(P)-binding Rossmann-fold domains"/>
    <property type="match status" value="1"/>
</dbReference>
<organism evidence="16 17">
    <name type="scientific">Tribonema minus</name>
    <dbReference type="NCBI Taxonomy" id="303371"/>
    <lineage>
        <taxon>Eukaryota</taxon>
        <taxon>Sar</taxon>
        <taxon>Stramenopiles</taxon>
        <taxon>Ochrophyta</taxon>
        <taxon>PX clade</taxon>
        <taxon>Xanthophyceae</taxon>
        <taxon>Tribonematales</taxon>
        <taxon>Tribonemataceae</taxon>
        <taxon>Tribonema</taxon>
    </lineage>
</organism>
<dbReference type="InterPro" id="IPR005986">
    <property type="entry name" value="Asp_semialdehyde_DH_beta"/>
</dbReference>
<dbReference type="Pfam" id="PF02774">
    <property type="entry name" value="Semialdhyde_dhC"/>
    <property type="match status" value="1"/>
</dbReference>
<evidence type="ECO:0000256" key="9">
    <source>
        <dbReference type="ARBA" id="ARBA00022915"/>
    </source>
</evidence>
<dbReference type="PANTHER" id="PTHR46278">
    <property type="entry name" value="DEHYDROGENASE, PUTATIVE-RELATED"/>
    <property type="match status" value="1"/>
</dbReference>
<dbReference type="GO" id="GO:0009097">
    <property type="term" value="P:isoleucine biosynthetic process"/>
    <property type="evidence" value="ECO:0007669"/>
    <property type="project" value="InterPro"/>
</dbReference>
<name>A0A836CDN9_9STRA</name>
<feature type="active site" description="Proton acceptor" evidence="14">
    <location>
        <position position="249"/>
    </location>
</feature>
<dbReference type="GO" id="GO:0004073">
    <property type="term" value="F:aspartate-semialdehyde dehydrogenase activity"/>
    <property type="evidence" value="ECO:0007669"/>
    <property type="project" value="UniProtKB-EC"/>
</dbReference>
<comment type="caution">
    <text evidence="16">The sequence shown here is derived from an EMBL/GenBank/DDBJ whole genome shotgun (WGS) entry which is preliminary data.</text>
</comment>
<dbReference type="InterPro" id="IPR000534">
    <property type="entry name" value="Semialdehyde_DH_NAD-bd"/>
</dbReference>
<evidence type="ECO:0000313" key="17">
    <source>
        <dbReference type="Proteomes" id="UP000664859"/>
    </source>
</evidence>
<evidence type="ECO:0000256" key="8">
    <source>
        <dbReference type="ARBA" id="ARBA00022857"/>
    </source>
</evidence>
<dbReference type="NCBIfam" id="TIGR01296">
    <property type="entry name" value="asd_B"/>
    <property type="match status" value="1"/>
</dbReference>
<dbReference type="Proteomes" id="UP000664859">
    <property type="component" value="Unassembled WGS sequence"/>
</dbReference>
<dbReference type="GO" id="GO:0046983">
    <property type="term" value="F:protein dimerization activity"/>
    <property type="evidence" value="ECO:0007669"/>
    <property type="project" value="InterPro"/>
</dbReference>
<evidence type="ECO:0000256" key="10">
    <source>
        <dbReference type="ARBA" id="ARBA00023002"/>
    </source>
</evidence>
<protein>
    <recommendedName>
        <fullName evidence="5">aspartate-semialdehyde dehydrogenase</fullName>
        <ecNumber evidence="5">1.2.1.11</ecNumber>
    </recommendedName>
</protein>
<dbReference type="PANTHER" id="PTHR46278:SF2">
    <property type="entry name" value="ASPARTATE-SEMIALDEHYDE DEHYDROGENASE"/>
    <property type="match status" value="1"/>
</dbReference>
<proteinExistence type="inferred from homology"/>
<keyword evidence="10" id="KW-0560">Oxidoreductase</keyword>
<comment type="similarity">
    <text evidence="3">Belongs to the aspartate-semialdehyde dehydrogenase family.</text>
</comment>
<keyword evidence="7" id="KW-0791">Threonine biosynthesis</keyword>
<dbReference type="Gene3D" id="3.30.360.10">
    <property type="entry name" value="Dihydrodipicolinate Reductase, domain 2"/>
    <property type="match status" value="1"/>
</dbReference>
<evidence type="ECO:0000259" key="15">
    <source>
        <dbReference type="SMART" id="SM00859"/>
    </source>
</evidence>
<dbReference type="CDD" id="cd02316">
    <property type="entry name" value="VcASADH2_like_N"/>
    <property type="match status" value="1"/>
</dbReference>
<accession>A0A836CDN9</accession>
<evidence type="ECO:0000313" key="16">
    <source>
        <dbReference type="EMBL" id="KAG5181917.1"/>
    </source>
</evidence>
<dbReference type="GO" id="GO:0009088">
    <property type="term" value="P:threonine biosynthetic process"/>
    <property type="evidence" value="ECO:0007669"/>
    <property type="project" value="UniProtKB-UniPathway"/>
</dbReference>
<dbReference type="EC" id="1.2.1.11" evidence="5"/>
<evidence type="ECO:0000256" key="12">
    <source>
        <dbReference type="ARBA" id="ARBA00023167"/>
    </source>
</evidence>
<dbReference type="InterPro" id="IPR012280">
    <property type="entry name" value="Semialdhyde_DH_dimer_dom"/>
</dbReference>
<dbReference type="UniPathway" id="UPA00050">
    <property type="reaction ID" value="UER00463"/>
</dbReference>
<dbReference type="GO" id="GO:0019877">
    <property type="term" value="P:diaminopimelate biosynthetic process"/>
    <property type="evidence" value="ECO:0007669"/>
    <property type="project" value="UniProtKB-KW"/>
</dbReference>
<evidence type="ECO:0000256" key="1">
    <source>
        <dbReference type="ARBA" id="ARBA00005021"/>
    </source>
</evidence>
<evidence type="ECO:0000256" key="7">
    <source>
        <dbReference type="ARBA" id="ARBA00022697"/>
    </source>
</evidence>
<keyword evidence="6" id="KW-0028">Amino-acid biosynthesis</keyword>
<feature type="active site" description="Acyl-thioester intermediate" evidence="14">
    <location>
        <position position="135"/>
    </location>
</feature>
<comment type="pathway">
    <text evidence="2">Amino-acid biosynthesis; L-threonine biosynthesis; L-threonine from L-aspartate: step 2/5.</text>
</comment>
<dbReference type="GO" id="GO:0009089">
    <property type="term" value="P:lysine biosynthetic process via diaminopimelate"/>
    <property type="evidence" value="ECO:0007669"/>
    <property type="project" value="UniProtKB-UniPathway"/>
</dbReference>
<dbReference type="UniPathway" id="UPA00051">
    <property type="reaction ID" value="UER00464"/>
</dbReference>
<dbReference type="InterPro" id="IPR012080">
    <property type="entry name" value="Asp_semialdehyde_DH"/>
</dbReference>
<evidence type="ECO:0000256" key="11">
    <source>
        <dbReference type="ARBA" id="ARBA00023154"/>
    </source>
</evidence>
<dbReference type="GO" id="GO:0051287">
    <property type="term" value="F:NAD binding"/>
    <property type="evidence" value="ECO:0007669"/>
    <property type="project" value="InterPro"/>
</dbReference>
<dbReference type="NCBIfam" id="NF011456">
    <property type="entry name" value="PRK14874.1"/>
    <property type="match status" value="1"/>
</dbReference>
<evidence type="ECO:0000256" key="5">
    <source>
        <dbReference type="ARBA" id="ARBA00013120"/>
    </source>
</evidence>
<evidence type="ECO:0000256" key="14">
    <source>
        <dbReference type="PIRSR" id="PIRSR000148-1"/>
    </source>
</evidence>
<dbReference type="GO" id="GO:0009086">
    <property type="term" value="P:methionine biosynthetic process"/>
    <property type="evidence" value="ECO:0007669"/>
    <property type="project" value="UniProtKB-KW"/>
</dbReference>
<keyword evidence="8" id="KW-0521">NADP</keyword>
<dbReference type="SUPFAM" id="SSF55347">
    <property type="entry name" value="Glyceraldehyde-3-phosphate dehydrogenase-like, C-terminal domain"/>
    <property type="match status" value="1"/>
</dbReference>
<evidence type="ECO:0000256" key="2">
    <source>
        <dbReference type="ARBA" id="ARBA00005097"/>
    </source>
</evidence>
<dbReference type="PIRSF" id="PIRSF000148">
    <property type="entry name" value="ASA_dh"/>
    <property type="match status" value="1"/>
</dbReference>
<comment type="catalytic activity">
    <reaction evidence="13">
        <text>L-aspartate 4-semialdehyde + phosphate + NADP(+) = 4-phospho-L-aspartate + NADPH + H(+)</text>
        <dbReference type="Rhea" id="RHEA:24284"/>
        <dbReference type="ChEBI" id="CHEBI:15378"/>
        <dbReference type="ChEBI" id="CHEBI:43474"/>
        <dbReference type="ChEBI" id="CHEBI:57535"/>
        <dbReference type="ChEBI" id="CHEBI:57783"/>
        <dbReference type="ChEBI" id="CHEBI:58349"/>
        <dbReference type="ChEBI" id="CHEBI:537519"/>
        <dbReference type="EC" id="1.2.1.11"/>
    </reaction>
</comment>
<evidence type="ECO:0000256" key="6">
    <source>
        <dbReference type="ARBA" id="ARBA00022605"/>
    </source>
</evidence>
<evidence type="ECO:0000256" key="3">
    <source>
        <dbReference type="ARBA" id="ARBA00010584"/>
    </source>
</evidence>